<dbReference type="PANTHER" id="PTHR37945">
    <property type="entry name" value="EXTRACELLULAR TUNGSTATE BINDING PROTEIN"/>
    <property type="match status" value="1"/>
</dbReference>
<name>A0ABR4PTJ8_9HELO</name>
<dbReference type="Pfam" id="PF12849">
    <property type="entry name" value="PBP_like_2"/>
    <property type="match status" value="1"/>
</dbReference>
<accession>A0ABR4PTJ8</accession>
<evidence type="ECO:0000313" key="2">
    <source>
        <dbReference type="EMBL" id="KAL3426545.1"/>
    </source>
</evidence>
<feature type="domain" description="PBP" evidence="1">
    <location>
        <begin position="30"/>
        <end position="275"/>
    </location>
</feature>
<evidence type="ECO:0000313" key="3">
    <source>
        <dbReference type="Proteomes" id="UP001629113"/>
    </source>
</evidence>
<dbReference type="PANTHER" id="PTHR37945:SF1">
    <property type="entry name" value="EXTRACELLULAR TUNGSTATE BINDING PROTEIN"/>
    <property type="match status" value="1"/>
</dbReference>
<gene>
    <name evidence="2" type="ORF">PVAG01_00054</name>
</gene>
<evidence type="ECO:0000259" key="1">
    <source>
        <dbReference type="Pfam" id="PF12849"/>
    </source>
</evidence>
<reference evidence="2 3" key="1">
    <citation type="submission" date="2024-06" db="EMBL/GenBank/DDBJ databases">
        <title>Complete genome of Phlyctema vagabunda strain 19-DSS-EL-015.</title>
        <authorList>
            <person name="Fiorenzani C."/>
        </authorList>
    </citation>
    <scope>NUCLEOTIDE SEQUENCE [LARGE SCALE GENOMIC DNA]</scope>
    <source>
        <strain evidence="2 3">19-DSS-EL-015</strain>
    </source>
</reference>
<dbReference type="InterPro" id="IPR052738">
    <property type="entry name" value="ABC-Tungstate_binding"/>
</dbReference>
<dbReference type="EMBL" id="JBFCZG010000001">
    <property type="protein sequence ID" value="KAL3426545.1"/>
    <property type="molecule type" value="Genomic_DNA"/>
</dbReference>
<proteinExistence type="predicted"/>
<organism evidence="2 3">
    <name type="scientific">Phlyctema vagabunda</name>
    <dbReference type="NCBI Taxonomy" id="108571"/>
    <lineage>
        <taxon>Eukaryota</taxon>
        <taxon>Fungi</taxon>
        <taxon>Dikarya</taxon>
        <taxon>Ascomycota</taxon>
        <taxon>Pezizomycotina</taxon>
        <taxon>Leotiomycetes</taxon>
        <taxon>Helotiales</taxon>
        <taxon>Dermateaceae</taxon>
        <taxon>Phlyctema</taxon>
    </lineage>
</organism>
<protein>
    <submittedName>
        <fullName evidence="2">Extracellular solute-binding protein family 1</fullName>
    </submittedName>
</protein>
<sequence length="302" mass="33322">MASVNISPEAPEVPVVPAEVYTIGSINSPAAPVKLRIATGGAGQSGLIGALAKGFIAHEVSTTGCADFAVAWLLSDTSASFNYLGSRSADLSITYHKIAEGIAMRQGIADRREYAWRDHWLLVGPQNDPAKLSVEGELTIYEHFARLFQAAIETASSPSPVRFLSRYDKSAANIKESNLWSAIGQTPWSYPYSTWYHRYVDFPFAALKAAAQLGEYTITDRGTWLAVEPWIRERMEVFKLGTDDEDDPLLNPAHLLVGTRGENREMANKFADWIVRCDGGQKIIEEFEINGMRLYSTAPTKD</sequence>
<comment type="caution">
    <text evidence="2">The sequence shown here is derived from an EMBL/GenBank/DDBJ whole genome shotgun (WGS) entry which is preliminary data.</text>
</comment>
<dbReference type="InterPro" id="IPR024370">
    <property type="entry name" value="PBP_domain"/>
</dbReference>
<dbReference type="Gene3D" id="3.40.190.10">
    <property type="entry name" value="Periplasmic binding protein-like II"/>
    <property type="match status" value="2"/>
</dbReference>
<keyword evidence="3" id="KW-1185">Reference proteome</keyword>
<dbReference type="Proteomes" id="UP001629113">
    <property type="component" value="Unassembled WGS sequence"/>
</dbReference>